<proteinExistence type="predicted"/>
<dbReference type="InterPro" id="IPR011004">
    <property type="entry name" value="Trimer_LpxA-like_sf"/>
</dbReference>
<comment type="caution">
    <text evidence="4">The sequence shown here is derived from an EMBL/GenBank/DDBJ whole genome shotgun (WGS) entry which is preliminary data.</text>
</comment>
<evidence type="ECO:0000313" key="4">
    <source>
        <dbReference type="EMBL" id="CAF1471659.1"/>
    </source>
</evidence>
<dbReference type="InterPro" id="IPR045851">
    <property type="entry name" value="AMP-bd_C_sf"/>
</dbReference>
<dbReference type="GO" id="GO:0044550">
    <property type="term" value="P:secondary metabolite biosynthetic process"/>
    <property type="evidence" value="ECO:0007669"/>
    <property type="project" value="TreeGrafter"/>
</dbReference>
<keyword evidence="1" id="KW-1133">Transmembrane helix</keyword>
<protein>
    <recommendedName>
        <fullName evidence="2">Carrier domain-containing protein</fullName>
    </recommendedName>
</protein>
<sequence>MIGESHLQNANFYNLYGPAETTLTSIYRKVSIGEIEQGTVAIGIPFANVQIQLTDIFDQSVMLGQEGELLIGGHGVFAGYLGRDDLNQKALVNINGKQFYRTGDLARMNSEGLLYYLGRKDHQIKLHGQRIELGEIERCLLNITSISACVVMKWGEDRIVAYLQRCSPIYEKEIREHCQLYLPLHMIPSFFVILDKLPLNLNGKIDRKQLPPPVFSSALHESDDNVPQTSLEQQIQEIFCQAFSVENPALDIPLNRLGGTSLNIIMVLTLLRRKVYDKVDITFLLSNPSIRQLTKAIESLLKESRETNIIDNDDHKLPVHSRSSLFIESVGVLFLMCQWLWPVMMNSTWWPFCFSVMPIIHLIVYVICSRLFSFYTNENELIFSWNYYRWWFLDRLWHVNTFWLQHLIGTPLYNSYLRLCGAHIGEDAHIYTTTIDAPWLLDIGNATWIADQTFLNCLYYNDNNTFTLYPIKIGSNCSISTRSILFNKVTMEDNIIVQPMSTVTGFIKCQTIIDGEDHKLSSQNFSNSLNNRILSIWHKTFQITSLLLLICIHCLLLTVVCKIYTFIPVSLSINIAFCWVLWSILACLISLILLKYIVGSCTAGDTYSIASWSYLHKLWLRQLIVSSFHHAWLLPSAYDHIFPIILRWLGAHVGHNVKLAEIDTFLSYPTNLLHLETGVTTFGSVLLVPTELTFEGDHRVDWIKLGLDTNLGNGCSVLPGSHLASQIMVGNLTRFSRKISSNDGDTFIGISARRMPFEKPKTSAETDQIKIVPIWQTCLFAFVSKCILMSIYSINGFIIGLIIHTILFFSFYRCRLSINHQIIQQVITKTMLDYQQLICPFLSNTQWLVRLFRALGSNIGDNVILPDFSCLTDYHMVTIGNNVRLNQHANIQCHSFEQRILKLAPVVIGDSCILMSGSFVMAGCKIMNNNRLHPFTLVMKNDILLPYNQWKGVPAQLIVSQSRPSQFPAIAPGNTASCLENDDSLSGLAEFFNCDPRNMANSQ</sequence>
<feature type="transmembrane region" description="Helical" evidence="1">
    <location>
        <begin position="546"/>
        <end position="567"/>
    </location>
</feature>
<dbReference type="Gene3D" id="3.40.50.12780">
    <property type="entry name" value="N-terminal domain of ligase-like"/>
    <property type="match status" value="1"/>
</dbReference>
<dbReference type="EMBL" id="CAJNOR010002343">
    <property type="protein sequence ID" value="CAF1281001.1"/>
    <property type="molecule type" value="Genomic_DNA"/>
</dbReference>
<dbReference type="Proteomes" id="UP000663828">
    <property type="component" value="Unassembled WGS sequence"/>
</dbReference>
<dbReference type="SUPFAM" id="SSF47336">
    <property type="entry name" value="ACP-like"/>
    <property type="match status" value="1"/>
</dbReference>
<dbReference type="SUPFAM" id="SSF51161">
    <property type="entry name" value="Trimeric LpxA-like enzymes"/>
    <property type="match status" value="2"/>
</dbReference>
<dbReference type="GO" id="GO:0043041">
    <property type="term" value="P:amino acid activation for nonribosomal peptide biosynthetic process"/>
    <property type="evidence" value="ECO:0007669"/>
    <property type="project" value="TreeGrafter"/>
</dbReference>
<dbReference type="Pfam" id="PF00501">
    <property type="entry name" value="AMP-binding"/>
    <property type="match status" value="1"/>
</dbReference>
<name>A0A815R4Q8_ADIRI</name>
<dbReference type="Gene3D" id="1.10.1200.10">
    <property type="entry name" value="ACP-like"/>
    <property type="match status" value="1"/>
</dbReference>
<dbReference type="InterPro" id="IPR042099">
    <property type="entry name" value="ANL_N_sf"/>
</dbReference>
<keyword evidence="1" id="KW-0472">Membrane</keyword>
<dbReference type="PANTHER" id="PTHR45527:SF1">
    <property type="entry name" value="FATTY ACID SYNTHASE"/>
    <property type="match status" value="1"/>
</dbReference>
<feature type="transmembrane region" description="Helical" evidence="1">
    <location>
        <begin position="792"/>
        <end position="812"/>
    </location>
</feature>
<dbReference type="PROSITE" id="PS50075">
    <property type="entry name" value="CARRIER"/>
    <property type="match status" value="1"/>
</dbReference>
<organism evidence="4 6">
    <name type="scientific">Adineta ricciae</name>
    <name type="common">Rotifer</name>
    <dbReference type="NCBI Taxonomy" id="249248"/>
    <lineage>
        <taxon>Eukaryota</taxon>
        <taxon>Metazoa</taxon>
        <taxon>Spiralia</taxon>
        <taxon>Gnathifera</taxon>
        <taxon>Rotifera</taxon>
        <taxon>Eurotatoria</taxon>
        <taxon>Bdelloidea</taxon>
        <taxon>Adinetida</taxon>
        <taxon>Adinetidae</taxon>
        <taxon>Adineta</taxon>
    </lineage>
</organism>
<evidence type="ECO:0000256" key="1">
    <source>
        <dbReference type="SAM" id="Phobius"/>
    </source>
</evidence>
<dbReference type="Proteomes" id="UP000663852">
    <property type="component" value="Unassembled WGS sequence"/>
</dbReference>
<dbReference type="Gene3D" id="3.30.300.30">
    <property type="match status" value="1"/>
</dbReference>
<evidence type="ECO:0000313" key="6">
    <source>
        <dbReference type="Proteomes" id="UP000663852"/>
    </source>
</evidence>
<gene>
    <name evidence="4" type="ORF">EDS130_LOCUS40834</name>
    <name evidence="3" type="ORF">XAT740_LOCUS27816</name>
</gene>
<dbReference type="OrthoDB" id="416786at2759"/>
<dbReference type="Pfam" id="PF00550">
    <property type="entry name" value="PP-binding"/>
    <property type="match status" value="1"/>
</dbReference>
<keyword evidence="5" id="KW-1185">Reference proteome</keyword>
<accession>A0A815R4Q8</accession>
<dbReference type="InterPro" id="IPR000873">
    <property type="entry name" value="AMP-dep_synth/lig_dom"/>
</dbReference>
<dbReference type="SUPFAM" id="SSF56801">
    <property type="entry name" value="Acetyl-CoA synthetase-like"/>
    <property type="match status" value="1"/>
</dbReference>
<reference evidence="4" key="1">
    <citation type="submission" date="2021-02" db="EMBL/GenBank/DDBJ databases">
        <authorList>
            <person name="Nowell W R."/>
        </authorList>
    </citation>
    <scope>NUCLEOTIDE SEQUENCE</scope>
</reference>
<evidence type="ECO:0000259" key="2">
    <source>
        <dbReference type="PROSITE" id="PS50075"/>
    </source>
</evidence>
<dbReference type="InterPro" id="IPR036736">
    <property type="entry name" value="ACP-like_sf"/>
</dbReference>
<dbReference type="EMBL" id="CAJNOJ010000509">
    <property type="protein sequence ID" value="CAF1471659.1"/>
    <property type="molecule type" value="Genomic_DNA"/>
</dbReference>
<dbReference type="AlphaFoldDB" id="A0A815R4Q8"/>
<evidence type="ECO:0000313" key="3">
    <source>
        <dbReference type="EMBL" id="CAF1281001.1"/>
    </source>
</evidence>
<keyword evidence="1" id="KW-0812">Transmembrane</keyword>
<feature type="transmembrane region" description="Helical" evidence="1">
    <location>
        <begin position="349"/>
        <end position="368"/>
    </location>
</feature>
<feature type="domain" description="Carrier" evidence="2">
    <location>
        <begin position="226"/>
        <end position="301"/>
    </location>
</feature>
<feature type="transmembrane region" description="Helical" evidence="1">
    <location>
        <begin position="573"/>
        <end position="594"/>
    </location>
</feature>
<dbReference type="Gene3D" id="2.160.10.10">
    <property type="entry name" value="Hexapeptide repeat proteins"/>
    <property type="match status" value="2"/>
</dbReference>
<dbReference type="GO" id="GO:0031177">
    <property type="term" value="F:phosphopantetheine binding"/>
    <property type="evidence" value="ECO:0007669"/>
    <property type="project" value="TreeGrafter"/>
</dbReference>
<dbReference type="InterPro" id="IPR009081">
    <property type="entry name" value="PP-bd_ACP"/>
</dbReference>
<dbReference type="PANTHER" id="PTHR45527">
    <property type="entry name" value="NONRIBOSOMAL PEPTIDE SYNTHETASE"/>
    <property type="match status" value="1"/>
</dbReference>
<dbReference type="GO" id="GO:0005737">
    <property type="term" value="C:cytoplasm"/>
    <property type="evidence" value="ECO:0007669"/>
    <property type="project" value="TreeGrafter"/>
</dbReference>
<evidence type="ECO:0000313" key="5">
    <source>
        <dbReference type="Proteomes" id="UP000663828"/>
    </source>
</evidence>